<evidence type="ECO:0000313" key="1">
    <source>
        <dbReference type="EMBL" id="HEF64977.1"/>
    </source>
</evidence>
<protein>
    <submittedName>
        <fullName evidence="1">NUDIX domain-containing protein</fullName>
    </submittedName>
</protein>
<accession>A0A7C2B1A8</accession>
<dbReference type="GO" id="GO:0004452">
    <property type="term" value="F:isopentenyl-diphosphate delta-isomerase activity"/>
    <property type="evidence" value="ECO:0007669"/>
    <property type="project" value="TreeGrafter"/>
</dbReference>
<dbReference type="CDD" id="cd04692">
    <property type="entry name" value="NUDIX_Hydrolase"/>
    <property type="match status" value="1"/>
</dbReference>
<dbReference type="PANTHER" id="PTHR10885">
    <property type="entry name" value="ISOPENTENYL-DIPHOSPHATE DELTA-ISOMERASE"/>
    <property type="match status" value="1"/>
</dbReference>
<reference evidence="1" key="1">
    <citation type="journal article" date="2020" name="mSystems">
        <title>Genome- and Community-Level Interaction Insights into Carbon Utilization and Element Cycling Functions of Hydrothermarchaeota in Hydrothermal Sediment.</title>
        <authorList>
            <person name="Zhou Z."/>
            <person name="Liu Y."/>
            <person name="Xu W."/>
            <person name="Pan J."/>
            <person name="Luo Z.H."/>
            <person name="Li M."/>
        </authorList>
    </citation>
    <scope>NUCLEOTIDE SEQUENCE [LARGE SCALE GENOMIC DNA]</scope>
    <source>
        <strain evidence="1">SpSt-222</strain>
    </source>
</reference>
<sequence length="241" mass="27085">MAGTTDPQGELFDVLTPEGERTELTVTRDVAHRSGLWHAAFHLWIAWREGEEIFVLLQRRSLTKDTMAGRIDVSVGGHFRAGEYDPQRLRQGADREPVLRELYEELGLQADPRDLRWVGSRWSQHQEQNTEDYEIQELFLWLLPAPPHTLMPDPQEVAQVLAVPLAVLADLLTGALPNAEARVLWDGTGRMPADSKTVVTLADLVPGRRAYWRAMLKLIESAVLGRPLAVLTLRSRGAGEE</sequence>
<organism evidence="1">
    <name type="scientific">Thermomicrobium roseum</name>
    <dbReference type="NCBI Taxonomy" id="500"/>
    <lineage>
        <taxon>Bacteria</taxon>
        <taxon>Pseudomonadati</taxon>
        <taxon>Thermomicrobiota</taxon>
        <taxon>Thermomicrobia</taxon>
        <taxon>Thermomicrobiales</taxon>
        <taxon>Thermomicrobiaceae</taxon>
        <taxon>Thermomicrobium</taxon>
    </lineage>
</organism>
<name>A0A7C2B1A8_THERO</name>
<gene>
    <name evidence="1" type="ORF">ENP47_05200</name>
</gene>
<dbReference type="Gene3D" id="3.90.79.10">
    <property type="entry name" value="Nucleoside Triphosphate Pyrophosphohydrolase"/>
    <property type="match status" value="1"/>
</dbReference>
<dbReference type="PROSITE" id="PS51462">
    <property type="entry name" value="NUDIX"/>
    <property type="match status" value="1"/>
</dbReference>
<proteinExistence type="predicted"/>
<dbReference type="PANTHER" id="PTHR10885:SF20">
    <property type="entry name" value="NUDIX HYDROLASE DOMAIN-CONTAINING PROTEIN"/>
    <property type="match status" value="1"/>
</dbReference>
<dbReference type="GO" id="GO:0005737">
    <property type="term" value="C:cytoplasm"/>
    <property type="evidence" value="ECO:0007669"/>
    <property type="project" value="TreeGrafter"/>
</dbReference>
<dbReference type="InterPro" id="IPR000086">
    <property type="entry name" value="NUDIX_hydrolase_dom"/>
</dbReference>
<comment type="caution">
    <text evidence="1">The sequence shown here is derived from an EMBL/GenBank/DDBJ whole genome shotgun (WGS) entry which is preliminary data.</text>
</comment>
<dbReference type="Pfam" id="PF00293">
    <property type="entry name" value="NUDIX"/>
    <property type="match status" value="1"/>
</dbReference>
<dbReference type="AlphaFoldDB" id="A0A7C2B1A8"/>
<dbReference type="EMBL" id="DSJL01000010">
    <property type="protein sequence ID" value="HEF64977.1"/>
    <property type="molecule type" value="Genomic_DNA"/>
</dbReference>
<dbReference type="InterPro" id="IPR015797">
    <property type="entry name" value="NUDIX_hydrolase-like_dom_sf"/>
</dbReference>
<dbReference type="SUPFAM" id="SSF55811">
    <property type="entry name" value="Nudix"/>
    <property type="match status" value="1"/>
</dbReference>
<dbReference type="GO" id="GO:0009240">
    <property type="term" value="P:isopentenyl diphosphate biosynthetic process"/>
    <property type="evidence" value="ECO:0007669"/>
    <property type="project" value="TreeGrafter"/>
</dbReference>